<accession>A0A366DWA0</accession>
<reference evidence="2 3" key="1">
    <citation type="submission" date="2018-06" db="EMBL/GenBank/DDBJ databases">
        <title>Genomic Encyclopedia of Type Strains, Phase IV (KMG-IV): sequencing the most valuable type-strain genomes for metagenomic binning, comparative biology and taxonomic classification.</title>
        <authorList>
            <person name="Goeker M."/>
        </authorList>
    </citation>
    <scope>NUCLEOTIDE SEQUENCE [LARGE SCALE GENOMIC DNA]</scope>
    <source>
        <strain evidence="2 3">DSM 25619</strain>
    </source>
</reference>
<sequence length="102" mass="11853">MRVFLNFLAIWSLGIGLLFGVFDIARSVAQSRLVFMPFLQNLQDYLPEYLAAFSAFIKRNLNVSVWDHWFIPVLNMPGWLLFLVLSILFFIMGNIGRKSHTK</sequence>
<evidence type="ECO:0000313" key="3">
    <source>
        <dbReference type="Proteomes" id="UP000252893"/>
    </source>
</evidence>
<protein>
    <submittedName>
        <fullName evidence="2">Uncharacterized protein</fullName>
    </submittedName>
</protein>
<keyword evidence="1" id="KW-0812">Transmembrane</keyword>
<comment type="caution">
    <text evidence="2">The sequence shown here is derived from an EMBL/GenBank/DDBJ whole genome shotgun (WGS) entry which is preliminary data.</text>
</comment>
<dbReference type="Proteomes" id="UP000252893">
    <property type="component" value="Unassembled WGS sequence"/>
</dbReference>
<name>A0A366DWA0_9HYPH</name>
<keyword evidence="1" id="KW-1133">Transmembrane helix</keyword>
<dbReference type="EMBL" id="QNRH01000005">
    <property type="protein sequence ID" value="RBO93468.1"/>
    <property type="molecule type" value="Genomic_DNA"/>
</dbReference>
<gene>
    <name evidence="2" type="ORF">DFR47_105186</name>
</gene>
<evidence type="ECO:0000256" key="1">
    <source>
        <dbReference type="SAM" id="Phobius"/>
    </source>
</evidence>
<evidence type="ECO:0000313" key="2">
    <source>
        <dbReference type="EMBL" id="RBO93468.1"/>
    </source>
</evidence>
<feature type="transmembrane region" description="Helical" evidence="1">
    <location>
        <begin position="69"/>
        <end position="92"/>
    </location>
</feature>
<keyword evidence="1" id="KW-0472">Membrane</keyword>
<organism evidence="2 3">
    <name type="scientific">Pseudochrobactrum asaccharolyticum</name>
    <dbReference type="NCBI Taxonomy" id="354351"/>
    <lineage>
        <taxon>Bacteria</taxon>
        <taxon>Pseudomonadati</taxon>
        <taxon>Pseudomonadota</taxon>
        <taxon>Alphaproteobacteria</taxon>
        <taxon>Hyphomicrobiales</taxon>
        <taxon>Brucellaceae</taxon>
        <taxon>Pseudochrobactrum</taxon>
    </lineage>
</organism>
<keyword evidence="3" id="KW-1185">Reference proteome</keyword>
<proteinExistence type="predicted"/>
<dbReference type="AlphaFoldDB" id="A0A366DWA0"/>